<keyword evidence="2" id="KW-0964">Secreted</keyword>
<dbReference type="InterPro" id="IPR013784">
    <property type="entry name" value="Carb-bd-like_fold"/>
</dbReference>
<evidence type="ECO:0000313" key="6">
    <source>
        <dbReference type="EMBL" id="PIE32545.1"/>
    </source>
</evidence>
<protein>
    <recommendedName>
        <fullName evidence="5">VWFA domain-containing protein</fullName>
    </recommendedName>
</protein>
<dbReference type="Gene3D" id="2.60.40.10">
    <property type="entry name" value="Immunoglobulins"/>
    <property type="match status" value="2"/>
</dbReference>
<dbReference type="SUPFAM" id="SSF49373">
    <property type="entry name" value="Invasin/intimin cell-adhesion fragments"/>
    <property type="match status" value="1"/>
</dbReference>
<dbReference type="CDD" id="cd00198">
    <property type="entry name" value="vWFA"/>
    <property type="match status" value="1"/>
</dbReference>
<dbReference type="SUPFAM" id="SSF53300">
    <property type="entry name" value="vWA-like"/>
    <property type="match status" value="1"/>
</dbReference>
<dbReference type="PANTHER" id="PTHR36108:SF13">
    <property type="entry name" value="COLOSSIN-B-RELATED"/>
    <property type="match status" value="1"/>
</dbReference>
<evidence type="ECO:0000313" key="7">
    <source>
        <dbReference type="Proteomes" id="UP000230821"/>
    </source>
</evidence>
<evidence type="ECO:0000256" key="4">
    <source>
        <dbReference type="SAM" id="MobiDB-lite"/>
    </source>
</evidence>
<keyword evidence="3" id="KW-0732">Signal</keyword>
<feature type="region of interest" description="Disordered" evidence="4">
    <location>
        <begin position="40"/>
        <end position="66"/>
    </location>
</feature>
<proteinExistence type="inferred from homology"/>
<comment type="caution">
    <text evidence="6">The sequence shown here is derived from an EMBL/GenBank/DDBJ whole genome shotgun (WGS) entry which is preliminary data.</text>
</comment>
<dbReference type="Gene3D" id="2.60.40.1120">
    <property type="entry name" value="Carboxypeptidase-like, regulatory domain"/>
    <property type="match status" value="8"/>
</dbReference>
<evidence type="ECO:0000256" key="3">
    <source>
        <dbReference type="ARBA" id="ARBA00022729"/>
    </source>
</evidence>
<dbReference type="PROSITE" id="PS50234">
    <property type="entry name" value="VWFA"/>
    <property type="match status" value="1"/>
</dbReference>
<dbReference type="SUPFAM" id="SSF49478">
    <property type="entry name" value="Cna protein B-type domain"/>
    <property type="match status" value="2"/>
</dbReference>
<dbReference type="GO" id="GO:0030246">
    <property type="term" value="F:carbohydrate binding"/>
    <property type="evidence" value="ECO:0007669"/>
    <property type="project" value="InterPro"/>
</dbReference>
<accession>A0A2G6KA76</accession>
<evidence type="ECO:0000259" key="5">
    <source>
        <dbReference type="PROSITE" id="PS50234"/>
    </source>
</evidence>
<dbReference type="Proteomes" id="UP000230821">
    <property type="component" value="Unassembled WGS sequence"/>
</dbReference>
<dbReference type="Gene3D" id="3.40.50.410">
    <property type="entry name" value="von Willebrand factor, type A domain"/>
    <property type="match status" value="1"/>
</dbReference>
<evidence type="ECO:0000256" key="1">
    <source>
        <dbReference type="ARBA" id="ARBA00007257"/>
    </source>
</evidence>
<dbReference type="InterPro" id="IPR008964">
    <property type="entry name" value="Invasin/intimin_cell_adhesion"/>
</dbReference>
<dbReference type="SUPFAM" id="SSF49452">
    <property type="entry name" value="Starch-binding domain-like"/>
    <property type="match status" value="5"/>
</dbReference>
<name>A0A2G6KA76_9BACT</name>
<feature type="domain" description="VWFA" evidence="5">
    <location>
        <begin position="73"/>
        <end position="261"/>
    </location>
</feature>
<dbReference type="EMBL" id="PDSK01000112">
    <property type="protein sequence ID" value="PIE32545.1"/>
    <property type="molecule type" value="Genomic_DNA"/>
</dbReference>
<dbReference type="Pfam" id="PF13620">
    <property type="entry name" value="CarboxypepD_reg"/>
    <property type="match status" value="5"/>
</dbReference>
<sequence>MQHARYSLRLLVAFCLTSYILILAGSDCVPAQTVSVSDEPLSLMAERRETDGTSNDTGRSEAQERSLDAPARNYLFLHDTSKNMRRKKRIPMMQTTIRSVLDALPRSSRAGLRAFGHRFSLDGPDFCSDTENIIPLEPINLNREDFELQLNLLSSPELGGGAPIGLAIREGLEELRQHPEPKELFAYLVDLQECPGDLPLQTIQSACDVPDLHLTLIGIGLKRDFRTLQEAQIERLGCVDVINIMTPDHAENLPDQLLTRFSVQFKNAEGQPVDPAPGKQIVFSLFQKENNGDLKPVRQKVKDAAVKGTSIETIGLDKGDYVWELSYEGQSIRTQQEIFLTNHHETKEVITLGRMVVDVTDSAGNPLTASIAKTLNITLTDAGQIIRTTQKRSHSEFDLLPGRQYNVQVSYDIGGTPQTFHYQETIAIREGNHQYISVALPVGSLSGKILNMEDKPVWGVEMTLTGTHDGIEKETTALTDSDGRYFFPDLQSGNYTLAFQKIGYKKEEYRVMIVGGSIQTLDDMKLFRGIEIDVASVSGITLDDAVLKVIHKASGQEVPMIYTHKVYRNIREIPDGEYRVTVNRENYQPMSQTVAFQRSETLTKVSFTLPYYITVKGTVLDGKKDRIAGATLEFRSKHSTPHPSDGQPVHTNTDGVFHTQLLVTETGLERLAFVWRDQYNQLFKKSLSFPLPESPQPVHLGEVVLPINFLSLSLRDLGGEPIIADSILISHQQSGQSGIHTQSESDGEYTSVALLDGDYAVRIIKKGYQEATHHITVRGGQVKALPVTIHNYITVIGTVLDGKNNRVSDAVITFSQQNSQLTSLQPVVTGKDGRFQATLLVKTPHSEEVTIAWKSTDTDKEFRVSRMFDLSGKAYGEWAPMNLGTYQLPANSIQVEVQDVQGRGIPGVDVQFVTQHGEVTLATERGNGIYESLDLYDGHYNILISKAGYKENVVVSDISVGKGKREVEAGPITLPHYVEITGTILNGRDEGVPNVELSFGGKVSEQLERCRTDYTGRFSTTLLVTSAGTETWQAIWKHDVFQRDGILSLPNDPRKSLNLGDIYLPINFVSIPVKDVQGNNLSDVTVEARSQDDKKIRFNEFTIEETESGIYEAQNLPDGDYRFSFNKKGYEDGTFLDITVKRGIHVRAQPVQLGYYVIVTGKAVNGRLEPVEHAIVSFKELHSAIQASEDEEKPETEDSTAPVVSQKPHVFVTDSEGNFTTTLLVTSSGVEQLVATWAEKYTASYQLDLPDGPGTQHIVLKLPINFVTVAVKDIAGRPLSGADVTLKYQSDDVEYSLAERKDGVYYSDEIPDGSYTIWVRKEQYESSQTAISVQTGEVQQENFRLHHYIMLRGHVLDGRHKGLSAAVVSLANAKTRTDDKIISGTDGVFEAQILIKELGKESGTISWKGAHGLYTKSFQLDLPSEPQEITLAEQQTVLPINYLTIEVKNVAETGVAGATVQLTHRESGTIIEARDNDNGNYAGEELPNGTYDIVVAKDKYQSVNLSDIHLEGGEHRSDLLVTNFSHYITLSGVVINGKEHGVPNARVMIKAPKRIQKSRPFITREDGSFTLHALVTDVGTETIEVRWNEKYSTLLPIELPLVPEDVQLDNIKLPINFAAVRVQDIYGRAIKHADVFFINKTKATLPEEKYSPIVMNYTTETYAGEEVSDGFYESPELPDDDYLLLVKKTGYIQKNFLDFRVQGGENASALKLRLPHLVTIKGRVVNGKGEGVPGTIVTIDEQSTQKSQYHLETDEAGYFSERLQVTENGKELLTLSKPDHISRGQRTFEFSHSFTPLEEPGEQKFEDLRLPINFVPILVQDVAGQAIDDATVTLRRVDEERRQQSGDEMIAAVTLGHGKYEGSNLIDGTYSISVEKDGYESQTSRVSVSAGETATAVEFSLPYYVLLKGLVTQGKGDGVSNVLLEFETKYSRIIPIHSSISSSYPKGEFLQGQTERILTDIDGHFITKLLVTKAGTQRIKAIWKRLYMKEYAFQLPEGPELSYNLPEEIRLPMNFVPFRISNILGQGLSGVEIRLNQTGSPSGDGLLAASLGDGYYEAQELLDGEYTMTIHKQGYQDITGKFSVSGGKQMEENTFSLPHYVTIEGVVVNGAGMGIEGAEVRLAGLSSQLLQSDVPVITAADGSFTIGVLVIDSGENELQDRLDISWKNGGQEQEIAFDISHTFPLPDIPRTINLGLLTLPVNFYPVIVNDVSDNGLPGVSVSFIHKDGQTFLAKELAGGRYEGQNLPDGTYTITVAKEGYQPSQVADVTILSQTGAAPSLNNPAPLVFKLPYYVHIKGTTVNGKGQELQENIALDLAGHSCRLLPETVSFNQRGDFSAKLLVNQKGREQLHLSWQGPEELHALHVPFVVPNVPKTLDFRRLSLPVNFIPIEVKDLSGYGVTGAEVKLFHIESEREIVAKELGNGQYEGQNLLDGSYDISITKAGYKPSDHVVATVSGGVVSERKSFRLRHYVWVTGIATNGNGEGVSDPIFEIGELRSVTRSKRSDTSGKFKVQLEVKEVGSEQILVRWHNTYRYVRNFTLPDKPETRDLGEIRLPINFLSVQISDVSGSTLKDVNVIVNELSSGVQKILKTDQNGFCRTEELANGDYEMTVQKAGYQTQKQIFSLQGGQSKHTRFTLAHYVIVQGMLTDIMHKAVGDADVIFEEFFDENDQKIRTTTHPDSGRFEKKLLIDDAAFLERQKGHFLIRKEELQQMFTFKIPAHPNQTVYYKTLLFPVNYFYGKVVETEIRTVPISGAKIVLAPIEDRLFGEQRTAKSLQSIHLETDSLGEFEASSIRPGEYRMTIQKDGYALYEDFIRISGLLQEQEFTLYKK</sequence>
<dbReference type="InterPro" id="IPR002035">
    <property type="entry name" value="VWF_A"/>
</dbReference>
<dbReference type="PANTHER" id="PTHR36108">
    <property type="entry name" value="COLOSSIN-B-RELATED"/>
    <property type="match status" value="1"/>
</dbReference>
<dbReference type="InterPro" id="IPR036465">
    <property type="entry name" value="vWFA_dom_sf"/>
</dbReference>
<gene>
    <name evidence="6" type="ORF">CSA56_15190</name>
</gene>
<dbReference type="InterPro" id="IPR013783">
    <property type="entry name" value="Ig-like_fold"/>
</dbReference>
<organism evidence="6 7">
    <name type="scientific">candidate division KSB3 bacterium</name>
    <dbReference type="NCBI Taxonomy" id="2044937"/>
    <lineage>
        <taxon>Bacteria</taxon>
        <taxon>candidate division KSB3</taxon>
    </lineage>
</organism>
<dbReference type="SMART" id="SM00327">
    <property type="entry name" value="VWA"/>
    <property type="match status" value="1"/>
</dbReference>
<reference evidence="6 7" key="1">
    <citation type="submission" date="2017-10" db="EMBL/GenBank/DDBJ databases">
        <title>Novel microbial diversity and functional potential in the marine mammal oral microbiome.</title>
        <authorList>
            <person name="Dudek N.K."/>
            <person name="Sun C.L."/>
            <person name="Burstein D."/>
            <person name="Kantor R.S."/>
            <person name="Aliaga Goltsman D.S."/>
            <person name="Bik E.M."/>
            <person name="Thomas B.C."/>
            <person name="Banfield J.F."/>
            <person name="Relman D.A."/>
        </authorList>
    </citation>
    <scope>NUCLEOTIDE SEQUENCE [LARGE SCALE GENOMIC DNA]</scope>
    <source>
        <strain evidence="6">DOLJORAL78_47_16</strain>
    </source>
</reference>
<comment type="similarity">
    <text evidence="1">Belongs to the serine-aspartate repeat-containing protein (SDr) family.</text>
</comment>
<evidence type="ECO:0000256" key="2">
    <source>
        <dbReference type="ARBA" id="ARBA00022525"/>
    </source>
</evidence>